<feature type="signal peptide" evidence="10">
    <location>
        <begin position="1"/>
        <end position="22"/>
    </location>
</feature>
<dbReference type="NCBIfam" id="TIGR04057">
    <property type="entry name" value="SusC_RagA_signa"/>
    <property type="match status" value="1"/>
</dbReference>
<dbReference type="AlphaFoldDB" id="A0A1K1NQD2"/>
<dbReference type="STRING" id="76595.SAMN05660313_01297"/>
<evidence type="ECO:0000313" key="14">
    <source>
        <dbReference type="Proteomes" id="UP000183257"/>
    </source>
</evidence>
<dbReference type="SUPFAM" id="SSF49464">
    <property type="entry name" value="Carboxypeptidase regulatory domain-like"/>
    <property type="match status" value="1"/>
</dbReference>
<dbReference type="InterPro" id="IPR008969">
    <property type="entry name" value="CarboxyPept-like_regulatory"/>
</dbReference>
<dbReference type="EMBL" id="FPIY01000002">
    <property type="protein sequence ID" value="SFW37516.1"/>
    <property type="molecule type" value="Genomic_DNA"/>
</dbReference>
<evidence type="ECO:0000259" key="11">
    <source>
        <dbReference type="Pfam" id="PF00593"/>
    </source>
</evidence>
<evidence type="ECO:0000256" key="8">
    <source>
        <dbReference type="PROSITE-ProRule" id="PRU01360"/>
    </source>
</evidence>
<dbReference type="NCBIfam" id="TIGR04056">
    <property type="entry name" value="OMP_RagA_SusC"/>
    <property type="match status" value="1"/>
</dbReference>
<dbReference type="GO" id="GO:0009279">
    <property type="term" value="C:cell outer membrane"/>
    <property type="evidence" value="ECO:0007669"/>
    <property type="project" value="UniProtKB-SubCell"/>
</dbReference>
<evidence type="ECO:0000256" key="5">
    <source>
        <dbReference type="ARBA" id="ARBA00023077"/>
    </source>
</evidence>
<evidence type="ECO:0000256" key="9">
    <source>
        <dbReference type="RuleBase" id="RU003357"/>
    </source>
</evidence>
<evidence type="ECO:0000256" key="4">
    <source>
        <dbReference type="ARBA" id="ARBA00022692"/>
    </source>
</evidence>
<keyword evidence="4 8" id="KW-0812">Transmembrane</keyword>
<dbReference type="InterPro" id="IPR023996">
    <property type="entry name" value="TonB-dep_OMP_SusC/RagA"/>
</dbReference>
<accession>A0A1K1NQD2</accession>
<protein>
    <submittedName>
        <fullName evidence="13">TonB-linked outer membrane protein, SusC/RagA family</fullName>
    </submittedName>
</protein>
<dbReference type="Gene3D" id="2.60.40.1120">
    <property type="entry name" value="Carboxypeptidase-like, regulatory domain"/>
    <property type="match status" value="1"/>
</dbReference>
<dbReference type="RefSeq" id="WP_072302986.1">
    <property type="nucleotide sequence ID" value="NZ_FPIY01000002.1"/>
</dbReference>
<evidence type="ECO:0000313" key="13">
    <source>
        <dbReference type="EMBL" id="SFW37516.1"/>
    </source>
</evidence>
<evidence type="ECO:0000256" key="10">
    <source>
        <dbReference type="SAM" id="SignalP"/>
    </source>
</evidence>
<evidence type="ECO:0000256" key="7">
    <source>
        <dbReference type="ARBA" id="ARBA00023237"/>
    </source>
</evidence>
<reference evidence="14" key="1">
    <citation type="submission" date="2016-11" db="EMBL/GenBank/DDBJ databases">
        <authorList>
            <person name="Varghese N."/>
            <person name="Submissions S."/>
        </authorList>
    </citation>
    <scope>NUCLEOTIDE SEQUENCE [LARGE SCALE GENOMIC DNA]</scope>
    <source>
        <strain evidence="14">DSM 24786</strain>
    </source>
</reference>
<organism evidence="13 14">
    <name type="scientific">Cellulophaga fucicola</name>
    <dbReference type="NCBI Taxonomy" id="76595"/>
    <lineage>
        <taxon>Bacteria</taxon>
        <taxon>Pseudomonadati</taxon>
        <taxon>Bacteroidota</taxon>
        <taxon>Flavobacteriia</taxon>
        <taxon>Flavobacteriales</taxon>
        <taxon>Flavobacteriaceae</taxon>
        <taxon>Cellulophaga</taxon>
    </lineage>
</organism>
<dbReference type="OrthoDB" id="9768177at2"/>
<evidence type="ECO:0000256" key="6">
    <source>
        <dbReference type="ARBA" id="ARBA00023136"/>
    </source>
</evidence>
<dbReference type="Gene3D" id="2.170.130.10">
    <property type="entry name" value="TonB-dependent receptor, plug domain"/>
    <property type="match status" value="1"/>
</dbReference>
<dbReference type="Gene3D" id="2.40.170.20">
    <property type="entry name" value="TonB-dependent receptor, beta-barrel domain"/>
    <property type="match status" value="1"/>
</dbReference>
<dbReference type="Pfam" id="PF07715">
    <property type="entry name" value="Plug"/>
    <property type="match status" value="1"/>
</dbReference>
<dbReference type="InterPro" id="IPR039426">
    <property type="entry name" value="TonB-dep_rcpt-like"/>
</dbReference>
<dbReference type="InterPro" id="IPR000531">
    <property type="entry name" value="Beta-barrel_TonB"/>
</dbReference>
<keyword evidence="7 8" id="KW-0998">Cell outer membrane</keyword>
<keyword evidence="14" id="KW-1185">Reference proteome</keyword>
<dbReference type="Pfam" id="PF13715">
    <property type="entry name" value="CarbopepD_reg_2"/>
    <property type="match status" value="1"/>
</dbReference>
<evidence type="ECO:0000256" key="1">
    <source>
        <dbReference type="ARBA" id="ARBA00004571"/>
    </source>
</evidence>
<sequence length="1010" mass="110472">MIIRLKYVIATLVIIFTQAAFSQTKTVSGVVTDQSGIPLGGVTVLVSGTTNGTSTDFDGNYTIENTKATDKLEFTYISMVAQTILIGNKTTINVTLQEDAQALDEVVIVGYGAKKKSLVTGAISSIDSEDIKSASGQRVEQVLQGRTSGVSVSSSSGAPGSGAKIRIRGAGSSGNSDPLYIVDGMKTSSIVDIAPGDIANLEILKDAASAAIYGTEGANGVVIITTKKGKIGGLKVGFNTQIAIQSVKTKMDLMNADQFVEYMNEAGQANVVNNGYDTDWIDETFNNAFMFRNDVNLSGATEKLSYYMSASNLNQDGIVGKGNSSFERSTFRANVKVDVTKWLEAGVNATYSITDKNGIQENSDTRGVIQNMLIIDPLTPATYANGAVPQSVIDRATNNNVPLLTDNNGNVYGYPSYSTGEVINPVAFANSINKTITDTNQFLGSAYLKFNLFEGFNFTSRFGYENGETEVRNNVNPYYVSSEAANTKYTTSQTKYQTKKWLWENFATYTKSINDHNFTLLAGYSAEQTRFETTLSRNGSIDIDQFTGFDLDLPGYTVEVKDIIPAPDNMVSMYGRLSYDFAGKYLFETSIRRDRSDKFPDANKAGTFPAFSAGWLLSKEDFWKEDSKINYAKLRASWGQNGSRSNLNGNSDKTYVIRAINGIDINYEGLTGAQISGYSNPNLVWETSEQLDFGADFRAFENRLNFSVDYYKKTTRDAIVNDGSLITPGSAGFQSNEFNAGTIENKGWEFELGYGDTTSSGFRYDINANLSTLKNEVTEILFVPEGASIIGAGAQQNPDGVTRFTQGQPSWYFYGYETNGIDTATGEVIKVDTNGDNIINNADKVNVGSPHPDVLFGGNIALGYKAIDFNVQFQGTIGNDIFATYHQPSRPITNKPVHFYNERWTQPGDVATFPGAANVIDSYDTDLMVEDGSYMRIKQIQVGYTLPKKIAEKLRINNLRMYVSLDDYFTFTDYKGLDPEIGNFSYNSIGVDRGFYPTAAKTVFGISLDF</sequence>
<comment type="subcellular location">
    <subcellularLocation>
        <location evidence="1 8">Cell outer membrane</location>
        <topology evidence="1 8">Multi-pass membrane protein</topology>
    </subcellularLocation>
</comment>
<feature type="domain" description="TonB-dependent receptor-like beta-barrel" evidence="11">
    <location>
        <begin position="400"/>
        <end position="958"/>
    </location>
</feature>
<dbReference type="InterPro" id="IPR023997">
    <property type="entry name" value="TonB-dep_OMP_SusC/RagA_CS"/>
</dbReference>
<keyword evidence="3 8" id="KW-1134">Transmembrane beta strand</keyword>
<dbReference type="InterPro" id="IPR012910">
    <property type="entry name" value="Plug_dom"/>
</dbReference>
<comment type="similarity">
    <text evidence="8 9">Belongs to the TonB-dependent receptor family.</text>
</comment>
<dbReference type="Pfam" id="PF00593">
    <property type="entry name" value="TonB_dep_Rec_b-barrel"/>
    <property type="match status" value="1"/>
</dbReference>
<gene>
    <name evidence="13" type="ORF">SAMN05660313_01297</name>
</gene>
<dbReference type="Proteomes" id="UP000183257">
    <property type="component" value="Unassembled WGS sequence"/>
</dbReference>
<keyword evidence="2 8" id="KW-0813">Transport</keyword>
<dbReference type="PROSITE" id="PS52016">
    <property type="entry name" value="TONB_DEPENDENT_REC_3"/>
    <property type="match status" value="1"/>
</dbReference>
<evidence type="ECO:0000256" key="2">
    <source>
        <dbReference type="ARBA" id="ARBA00022448"/>
    </source>
</evidence>
<keyword evidence="5 9" id="KW-0798">TonB box</keyword>
<feature type="domain" description="TonB-dependent receptor plug" evidence="12">
    <location>
        <begin position="118"/>
        <end position="221"/>
    </location>
</feature>
<keyword evidence="10" id="KW-0732">Signal</keyword>
<name>A0A1K1NQD2_9FLAO</name>
<evidence type="ECO:0000256" key="3">
    <source>
        <dbReference type="ARBA" id="ARBA00022452"/>
    </source>
</evidence>
<feature type="chain" id="PRO_5012250320" evidence="10">
    <location>
        <begin position="23"/>
        <end position="1010"/>
    </location>
</feature>
<evidence type="ECO:0000259" key="12">
    <source>
        <dbReference type="Pfam" id="PF07715"/>
    </source>
</evidence>
<dbReference type="SUPFAM" id="SSF56935">
    <property type="entry name" value="Porins"/>
    <property type="match status" value="1"/>
</dbReference>
<keyword evidence="6 8" id="KW-0472">Membrane</keyword>
<dbReference type="InterPro" id="IPR037066">
    <property type="entry name" value="Plug_dom_sf"/>
</dbReference>
<proteinExistence type="inferred from homology"/>
<dbReference type="InterPro" id="IPR036942">
    <property type="entry name" value="Beta-barrel_TonB_sf"/>
</dbReference>